<evidence type="ECO:0000256" key="1">
    <source>
        <dbReference type="ARBA" id="ARBA00002634"/>
    </source>
</evidence>
<dbReference type="SUPFAM" id="SSF75217">
    <property type="entry name" value="alpha/beta knot"/>
    <property type="match status" value="1"/>
</dbReference>
<dbReference type="GO" id="GO:0002939">
    <property type="term" value="P:tRNA N1-guanine methylation"/>
    <property type="evidence" value="ECO:0007669"/>
    <property type="project" value="TreeGrafter"/>
</dbReference>
<evidence type="ECO:0000259" key="15">
    <source>
        <dbReference type="Pfam" id="PF01746"/>
    </source>
</evidence>
<dbReference type="GO" id="GO:0052906">
    <property type="term" value="F:tRNA (guanine(37)-N1)-methyltransferase activity"/>
    <property type="evidence" value="ECO:0007669"/>
    <property type="project" value="UniProtKB-EC"/>
</dbReference>
<dbReference type="NCBIfam" id="NF000648">
    <property type="entry name" value="PRK00026.1"/>
    <property type="match status" value="1"/>
</dbReference>
<keyword evidence="11" id="KW-0819">tRNA processing</keyword>
<evidence type="ECO:0000256" key="11">
    <source>
        <dbReference type="ARBA" id="ARBA00022694"/>
    </source>
</evidence>
<dbReference type="InterPro" id="IPR016009">
    <property type="entry name" value="tRNA_MeTrfase_TRMD/TRM10"/>
</dbReference>
<evidence type="ECO:0000256" key="8">
    <source>
        <dbReference type="ARBA" id="ARBA00022603"/>
    </source>
</evidence>
<gene>
    <name evidence="16" type="ORF">METZ01_LOCUS301033</name>
</gene>
<comment type="subunit">
    <text evidence="4">Homodimer.</text>
</comment>
<dbReference type="EMBL" id="UINC01093616">
    <property type="protein sequence ID" value="SVC48179.1"/>
    <property type="molecule type" value="Genomic_DNA"/>
</dbReference>
<evidence type="ECO:0000256" key="3">
    <source>
        <dbReference type="ARBA" id="ARBA00007630"/>
    </source>
</evidence>
<evidence type="ECO:0000256" key="7">
    <source>
        <dbReference type="ARBA" id="ARBA00022490"/>
    </source>
</evidence>
<feature type="domain" description="tRNA methyltransferase TRMD/TRM10-type" evidence="15">
    <location>
        <begin position="6"/>
        <end position="232"/>
    </location>
</feature>
<sequence>MKKNFKVKVITIFPESFPGLLKIGVIGKALKNKIWSLKIINPRDFSKGVHKSVDDTTAGGGPGMILKSDIIGKAINNAYKNIKDRKKTPLIYLSPRGKPLTQNKINQLSKKDGLIILCGRYEGIDQRISDYYKVDEYSIGDFILAGGEIAAQALIESTVRLLPGTLGHKDSSKEESFNNYLLEFPQYTRPKVWNSLTIPEVLLSGDHKKIALWRKEMAEKLTKKIRPDLWKKYKKNKTIKK</sequence>
<dbReference type="InterPro" id="IPR002649">
    <property type="entry name" value="tRNA_m1G_MeTrfase_TrmD"/>
</dbReference>
<reference evidence="16" key="1">
    <citation type="submission" date="2018-05" db="EMBL/GenBank/DDBJ databases">
        <authorList>
            <person name="Lanie J.A."/>
            <person name="Ng W.-L."/>
            <person name="Kazmierczak K.M."/>
            <person name="Andrzejewski T.M."/>
            <person name="Davidsen T.M."/>
            <person name="Wayne K.J."/>
            <person name="Tettelin H."/>
            <person name="Glass J.I."/>
            <person name="Rusch D."/>
            <person name="Podicherti R."/>
            <person name="Tsui H.-C.T."/>
            <person name="Winkler M.E."/>
        </authorList>
    </citation>
    <scope>NUCLEOTIDE SEQUENCE</scope>
</reference>
<dbReference type="InterPro" id="IPR023148">
    <property type="entry name" value="tRNA_m1G_MeTrfase_C_sf"/>
</dbReference>
<dbReference type="EC" id="2.1.1.228" evidence="5"/>
<evidence type="ECO:0000256" key="9">
    <source>
        <dbReference type="ARBA" id="ARBA00022679"/>
    </source>
</evidence>
<dbReference type="NCBIfam" id="TIGR00088">
    <property type="entry name" value="trmD"/>
    <property type="match status" value="1"/>
</dbReference>
<accession>A0A382MH35</accession>
<dbReference type="Gene3D" id="1.10.1270.20">
    <property type="entry name" value="tRNA(m1g37)methyltransferase, domain 2"/>
    <property type="match status" value="1"/>
</dbReference>
<keyword evidence="10" id="KW-0949">S-adenosyl-L-methionine</keyword>
<dbReference type="AlphaFoldDB" id="A0A382MH35"/>
<dbReference type="CDD" id="cd18080">
    <property type="entry name" value="TrmD-like"/>
    <property type="match status" value="1"/>
</dbReference>
<evidence type="ECO:0000256" key="6">
    <source>
        <dbReference type="ARBA" id="ARBA00014679"/>
    </source>
</evidence>
<keyword evidence="9" id="KW-0808">Transferase</keyword>
<evidence type="ECO:0000256" key="2">
    <source>
        <dbReference type="ARBA" id="ARBA00004496"/>
    </source>
</evidence>
<organism evidence="16">
    <name type="scientific">marine metagenome</name>
    <dbReference type="NCBI Taxonomy" id="408172"/>
    <lineage>
        <taxon>unclassified sequences</taxon>
        <taxon>metagenomes</taxon>
        <taxon>ecological metagenomes</taxon>
    </lineage>
</organism>
<dbReference type="PANTHER" id="PTHR46417:SF1">
    <property type="entry name" value="TRNA (GUANINE-N(1)-)-METHYLTRANSFERASE"/>
    <property type="match status" value="1"/>
</dbReference>
<dbReference type="Pfam" id="PF01746">
    <property type="entry name" value="tRNA_m1G_MT"/>
    <property type="match status" value="1"/>
</dbReference>
<name>A0A382MH35_9ZZZZ</name>
<dbReference type="GO" id="GO:0005829">
    <property type="term" value="C:cytosol"/>
    <property type="evidence" value="ECO:0007669"/>
    <property type="project" value="TreeGrafter"/>
</dbReference>
<comment type="function">
    <text evidence="1">Specifically methylates guanosine-37 in various tRNAs.</text>
</comment>
<dbReference type="Gene3D" id="3.40.1280.10">
    <property type="match status" value="1"/>
</dbReference>
<dbReference type="InterPro" id="IPR029028">
    <property type="entry name" value="Alpha/beta_knot_MTases"/>
</dbReference>
<evidence type="ECO:0000313" key="16">
    <source>
        <dbReference type="EMBL" id="SVC48179.1"/>
    </source>
</evidence>
<evidence type="ECO:0000256" key="4">
    <source>
        <dbReference type="ARBA" id="ARBA00011738"/>
    </source>
</evidence>
<comment type="catalytic activity">
    <reaction evidence="14">
        <text>guanosine(37) in tRNA + S-adenosyl-L-methionine = N(1)-methylguanosine(37) in tRNA + S-adenosyl-L-homocysteine + H(+)</text>
        <dbReference type="Rhea" id="RHEA:36899"/>
        <dbReference type="Rhea" id="RHEA-COMP:10145"/>
        <dbReference type="Rhea" id="RHEA-COMP:10147"/>
        <dbReference type="ChEBI" id="CHEBI:15378"/>
        <dbReference type="ChEBI" id="CHEBI:57856"/>
        <dbReference type="ChEBI" id="CHEBI:59789"/>
        <dbReference type="ChEBI" id="CHEBI:73542"/>
        <dbReference type="ChEBI" id="CHEBI:74269"/>
        <dbReference type="EC" id="2.1.1.228"/>
    </reaction>
</comment>
<keyword evidence="8" id="KW-0489">Methyltransferase</keyword>
<dbReference type="PIRSF" id="PIRSF000386">
    <property type="entry name" value="tRNA_mtase"/>
    <property type="match status" value="1"/>
</dbReference>
<evidence type="ECO:0000256" key="13">
    <source>
        <dbReference type="ARBA" id="ARBA00033392"/>
    </source>
</evidence>
<dbReference type="InterPro" id="IPR029026">
    <property type="entry name" value="tRNA_m1G_MTases_N"/>
</dbReference>
<dbReference type="HAMAP" id="MF_00605">
    <property type="entry name" value="TrmD"/>
    <property type="match status" value="1"/>
</dbReference>
<dbReference type="PANTHER" id="PTHR46417">
    <property type="entry name" value="TRNA (GUANINE-N(1)-)-METHYLTRANSFERASE"/>
    <property type="match status" value="1"/>
</dbReference>
<keyword evidence="7" id="KW-0963">Cytoplasm</keyword>
<comment type="subcellular location">
    <subcellularLocation>
        <location evidence="2">Cytoplasm</location>
    </subcellularLocation>
</comment>
<evidence type="ECO:0000256" key="5">
    <source>
        <dbReference type="ARBA" id="ARBA00012807"/>
    </source>
</evidence>
<evidence type="ECO:0000256" key="10">
    <source>
        <dbReference type="ARBA" id="ARBA00022691"/>
    </source>
</evidence>
<proteinExistence type="inferred from homology"/>
<evidence type="ECO:0000256" key="12">
    <source>
        <dbReference type="ARBA" id="ARBA00029736"/>
    </source>
</evidence>
<comment type="similarity">
    <text evidence="3">Belongs to the RNA methyltransferase TrmD family.</text>
</comment>
<protein>
    <recommendedName>
        <fullName evidence="6">tRNA (guanine-N(1)-)-methyltransferase</fullName>
        <ecNumber evidence="5">2.1.1.228</ecNumber>
    </recommendedName>
    <alternativeName>
        <fullName evidence="12">M1G-methyltransferase</fullName>
    </alternativeName>
    <alternativeName>
        <fullName evidence="13">tRNA [GM37] methyltransferase</fullName>
    </alternativeName>
</protein>
<evidence type="ECO:0000256" key="14">
    <source>
        <dbReference type="ARBA" id="ARBA00047783"/>
    </source>
</evidence>